<sequence>MNNKQFYEKYWNSRNKSSHRPRHNIFSGWIRDNSSVLDVGCGDGAFLNFLKEQNRGLNLTGVDISEQALSVARERGFEALQADVSSALPFKDKTFDYSVCSEVLEHIANSEDLLNEMRRISRKGVLVSVPNIALWKHRCRLFFLGSFPIQWLLEPREHIRFFSVKDFIKTTRALGFTVRKVKVSSGTRIFRYLWPNLFADQVCFLLE</sequence>
<proteinExistence type="predicted"/>
<dbReference type="GO" id="GO:0008168">
    <property type="term" value="F:methyltransferase activity"/>
    <property type="evidence" value="ECO:0007669"/>
    <property type="project" value="UniProtKB-KW"/>
</dbReference>
<dbReference type="EMBL" id="LCDO01000027">
    <property type="protein sequence ID" value="KKS55121.1"/>
    <property type="molecule type" value="Genomic_DNA"/>
</dbReference>
<protein>
    <submittedName>
        <fullName evidence="1">Methyltransferase type 12</fullName>
    </submittedName>
</protein>
<dbReference type="InterPro" id="IPR029063">
    <property type="entry name" value="SAM-dependent_MTases_sf"/>
</dbReference>
<dbReference type="PANTHER" id="PTHR43464">
    <property type="entry name" value="METHYLTRANSFERASE"/>
    <property type="match status" value="1"/>
</dbReference>
<reference evidence="1 2" key="1">
    <citation type="journal article" date="2015" name="Nature">
        <title>rRNA introns, odd ribosomes, and small enigmatic genomes across a large radiation of phyla.</title>
        <authorList>
            <person name="Brown C.T."/>
            <person name="Hug L.A."/>
            <person name="Thomas B.C."/>
            <person name="Sharon I."/>
            <person name="Castelle C.J."/>
            <person name="Singh A."/>
            <person name="Wilkins M.J."/>
            <person name="Williams K.H."/>
            <person name="Banfield J.F."/>
        </authorList>
    </citation>
    <scope>NUCLEOTIDE SEQUENCE [LARGE SCALE GENOMIC DNA]</scope>
</reference>
<dbReference type="Pfam" id="PF07021">
    <property type="entry name" value="MetW"/>
    <property type="match status" value="1"/>
</dbReference>
<dbReference type="Gene3D" id="3.40.50.150">
    <property type="entry name" value="Vaccinia Virus protein VP39"/>
    <property type="match status" value="1"/>
</dbReference>
<dbReference type="SUPFAM" id="SSF53335">
    <property type="entry name" value="S-adenosyl-L-methionine-dependent methyltransferases"/>
    <property type="match status" value="1"/>
</dbReference>
<dbReference type="Proteomes" id="UP000034837">
    <property type="component" value="Unassembled WGS sequence"/>
</dbReference>
<keyword evidence="1" id="KW-0489">Methyltransferase</keyword>
<evidence type="ECO:0000313" key="1">
    <source>
        <dbReference type="EMBL" id="KKS55121.1"/>
    </source>
</evidence>
<organism evidence="1 2">
    <name type="scientific">Candidatus Magasanikbacteria bacterium GW2011_GWA2_42_32</name>
    <dbReference type="NCBI Taxonomy" id="1619039"/>
    <lineage>
        <taxon>Bacteria</taxon>
        <taxon>Candidatus Magasanikiibacteriota</taxon>
    </lineage>
</organism>
<dbReference type="GO" id="GO:0032259">
    <property type="term" value="P:methylation"/>
    <property type="evidence" value="ECO:0007669"/>
    <property type="project" value="UniProtKB-KW"/>
</dbReference>
<keyword evidence="1" id="KW-0808">Transferase</keyword>
<dbReference type="InterPro" id="IPR010743">
    <property type="entry name" value="Methionine_synth_MetW"/>
</dbReference>
<accession>A0A0G1C8X4</accession>
<dbReference type="AlphaFoldDB" id="A0A0G1C8X4"/>
<dbReference type="CDD" id="cd02440">
    <property type="entry name" value="AdoMet_MTases"/>
    <property type="match status" value="1"/>
</dbReference>
<evidence type="ECO:0000313" key="2">
    <source>
        <dbReference type="Proteomes" id="UP000034837"/>
    </source>
</evidence>
<gene>
    <name evidence="1" type="ORF">UV20_C0027G0003</name>
</gene>
<name>A0A0G1C8X4_9BACT</name>
<comment type="caution">
    <text evidence="1">The sequence shown here is derived from an EMBL/GenBank/DDBJ whole genome shotgun (WGS) entry which is preliminary data.</text>
</comment>